<accession>A0A9D1ESG2</accession>
<proteinExistence type="predicted"/>
<evidence type="ECO:0000313" key="2">
    <source>
        <dbReference type="Proteomes" id="UP000823935"/>
    </source>
</evidence>
<dbReference type="Proteomes" id="UP000823935">
    <property type="component" value="Unassembled WGS sequence"/>
</dbReference>
<gene>
    <name evidence="1" type="ORF">IAB44_05045</name>
</gene>
<name>A0A9D1ESG2_9FIRM</name>
<dbReference type="EMBL" id="DVIQ01000024">
    <property type="protein sequence ID" value="HIS30906.1"/>
    <property type="molecule type" value="Genomic_DNA"/>
</dbReference>
<reference evidence="1" key="1">
    <citation type="submission" date="2020-10" db="EMBL/GenBank/DDBJ databases">
        <authorList>
            <person name="Gilroy R."/>
        </authorList>
    </citation>
    <scope>NUCLEOTIDE SEQUENCE</scope>
    <source>
        <strain evidence="1">CHK190-19873</strain>
    </source>
</reference>
<evidence type="ECO:0000313" key="1">
    <source>
        <dbReference type="EMBL" id="HIS30906.1"/>
    </source>
</evidence>
<reference evidence="1" key="2">
    <citation type="journal article" date="2021" name="PeerJ">
        <title>Extensive microbial diversity within the chicken gut microbiome revealed by metagenomics and culture.</title>
        <authorList>
            <person name="Gilroy R."/>
            <person name="Ravi A."/>
            <person name="Getino M."/>
            <person name="Pursley I."/>
            <person name="Horton D.L."/>
            <person name="Alikhan N.F."/>
            <person name="Baker D."/>
            <person name="Gharbi K."/>
            <person name="Hall N."/>
            <person name="Watson M."/>
            <person name="Adriaenssens E.M."/>
            <person name="Foster-Nyarko E."/>
            <person name="Jarju S."/>
            <person name="Secka A."/>
            <person name="Antonio M."/>
            <person name="Oren A."/>
            <person name="Chaudhuri R.R."/>
            <person name="La Ragione R."/>
            <person name="Hildebrand F."/>
            <person name="Pallen M.J."/>
        </authorList>
    </citation>
    <scope>NUCLEOTIDE SEQUENCE</scope>
    <source>
        <strain evidence="1">CHK190-19873</strain>
    </source>
</reference>
<organism evidence="1 2">
    <name type="scientific">Candidatus Limivivens intestinipullorum</name>
    <dbReference type="NCBI Taxonomy" id="2840858"/>
    <lineage>
        <taxon>Bacteria</taxon>
        <taxon>Bacillati</taxon>
        <taxon>Bacillota</taxon>
        <taxon>Clostridia</taxon>
        <taxon>Lachnospirales</taxon>
        <taxon>Lachnospiraceae</taxon>
        <taxon>Lachnospiraceae incertae sedis</taxon>
        <taxon>Candidatus Limivivens</taxon>
    </lineage>
</organism>
<protein>
    <submittedName>
        <fullName evidence="1">Uncharacterized protein</fullName>
    </submittedName>
</protein>
<dbReference type="AlphaFoldDB" id="A0A9D1ESG2"/>
<comment type="caution">
    <text evidence="1">The sequence shown here is derived from an EMBL/GenBank/DDBJ whole genome shotgun (WGS) entry which is preliminary data.</text>
</comment>
<sequence length="144" mass="16684">MLLQAEKKILDEISSGSRIARLDIQTMLSKIYDEELALDLNRQAARYSRIQEKAENCLKKEGETPKVPGVLDRPRRWAAIQAETALNISTEHVAELLMREEKKRLDNMMDMVREQAKTGRETEEIAEEFMDFAEENIRILGTYI</sequence>